<accession>A0A2T0UED1</accession>
<evidence type="ECO:0008006" key="5">
    <source>
        <dbReference type="Google" id="ProtNLM"/>
    </source>
</evidence>
<evidence type="ECO:0000313" key="3">
    <source>
        <dbReference type="EMBL" id="PRY56279.1"/>
    </source>
</evidence>
<protein>
    <recommendedName>
        <fullName evidence="5">Secreted protein</fullName>
    </recommendedName>
</protein>
<evidence type="ECO:0000256" key="2">
    <source>
        <dbReference type="SAM" id="SignalP"/>
    </source>
</evidence>
<keyword evidence="2" id="KW-0732">Signal</keyword>
<gene>
    <name evidence="3" type="ORF">B0I28_110162</name>
</gene>
<name>A0A2T0UED1_9ACTN</name>
<dbReference type="Proteomes" id="UP000238176">
    <property type="component" value="Unassembled WGS sequence"/>
</dbReference>
<comment type="caution">
    <text evidence="3">The sequence shown here is derived from an EMBL/GenBank/DDBJ whole genome shotgun (WGS) entry which is preliminary data.</text>
</comment>
<sequence>MRRRAIALIGTAATAATLLAAAPVAAEETAVPAPALDAALERAGAGLGDVPVDLGEAVAVPLSATTTNEDGEFTVMDGEIPYGSCGGIWSWDYTEAGDYWLDLTYGLTADCNFPAYGYPETDIGTEARLHPLDEFHSGDSAPSGHGGLGTPSESVELVQRSWPSSWRMSGEMSILLLSTNPEELWVWGAVPDGCDGTGTFLLYCQLETEELHIGNLPCGSADSYAESGGSMDAEFGCSGSLTGSITDTANDGDCAYAMAALANGEVLWKGVCDGGGTVDFDWNAPGRVVHTWVYVG</sequence>
<feature type="signal peptide" evidence="2">
    <location>
        <begin position="1"/>
        <end position="26"/>
    </location>
</feature>
<organism evidence="3 4">
    <name type="scientific">Glycomyces artemisiae</name>
    <dbReference type="NCBI Taxonomy" id="1076443"/>
    <lineage>
        <taxon>Bacteria</taxon>
        <taxon>Bacillati</taxon>
        <taxon>Actinomycetota</taxon>
        <taxon>Actinomycetes</taxon>
        <taxon>Glycomycetales</taxon>
        <taxon>Glycomycetaceae</taxon>
        <taxon>Glycomyces</taxon>
    </lineage>
</organism>
<evidence type="ECO:0000256" key="1">
    <source>
        <dbReference type="SAM" id="MobiDB-lite"/>
    </source>
</evidence>
<keyword evidence="4" id="KW-1185">Reference proteome</keyword>
<proteinExistence type="predicted"/>
<feature type="chain" id="PRO_5015716563" description="Secreted protein" evidence="2">
    <location>
        <begin position="27"/>
        <end position="296"/>
    </location>
</feature>
<dbReference type="EMBL" id="PVTJ01000010">
    <property type="protein sequence ID" value="PRY56279.1"/>
    <property type="molecule type" value="Genomic_DNA"/>
</dbReference>
<feature type="region of interest" description="Disordered" evidence="1">
    <location>
        <begin position="133"/>
        <end position="154"/>
    </location>
</feature>
<reference evidence="3 4" key="1">
    <citation type="submission" date="2018-03" db="EMBL/GenBank/DDBJ databases">
        <title>Genomic Encyclopedia of Type Strains, Phase III (KMG-III): the genomes of soil and plant-associated and newly described type strains.</title>
        <authorList>
            <person name="Whitman W."/>
        </authorList>
    </citation>
    <scope>NUCLEOTIDE SEQUENCE [LARGE SCALE GENOMIC DNA]</scope>
    <source>
        <strain evidence="3 4">CGMCC 4.7067</strain>
    </source>
</reference>
<dbReference type="AlphaFoldDB" id="A0A2T0UED1"/>
<evidence type="ECO:0000313" key="4">
    <source>
        <dbReference type="Proteomes" id="UP000238176"/>
    </source>
</evidence>
<dbReference type="RefSeq" id="WP_146148207.1">
    <property type="nucleotide sequence ID" value="NZ_PVTJ01000010.1"/>
</dbReference>